<dbReference type="Proteomes" id="UP001295444">
    <property type="component" value="Chromosome 10"/>
</dbReference>
<dbReference type="AlphaFoldDB" id="A0AAD1T749"/>
<evidence type="ECO:0000313" key="3">
    <source>
        <dbReference type="Proteomes" id="UP001295444"/>
    </source>
</evidence>
<reference evidence="2" key="1">
    <citation type="submission" date="2022-03" db="EMBL/GenBank/DDBJ databases">
        <authorList>
            <person name="Alioto T."/>
            <person name="Alioto T."/>
            <person name="Gomez Garrido J."/>
        </authorList>
    </citation>
    <scope>NUCLEOTIDE SEQUENCE</scope>
</reference>
<feature type="compositionally biased region" description="Polar residues" evidence="1">
    <location>
        <begin position="85"/>
        <end position="94"/>
    </location>
</feature>
<organism evidence="2 3">
    <name type="scientific">Pelobates cultripes</name>
    <name type="common">Western spadefoot toad</name>
    <dbReference type="NCBI Taxonomy" id="61616"/>
    <lineage>
        <taxon>Eukaryota</taxon>
        <taxon>Metazoa</taxon>
        <taxon>Chordata</taxon>
        <taxon>Craniata</taxon>
        <taxon>Vertebrata</taxon>
        <taxon>Euteleostomi</taxon>
        <taxon>Amphibia</taxon>
        <taxon>Batrachia</taxon>
        <taxon>Anura</taxon>
        <taxon>Pelobatoidea</taxon>
        <taxon>Pelobatidae</taxon>
        <taxon>Pelobates</taxon>
    </lineage>
</organism>
<evidence type="ECO:0000256" key="1">
    <source>
        <dbReference type="SAM" id="MobiDB-lite"/>
    </source>
</evidence>
<evidence type="ECO:0000313" key="2">
    <source>
        <dbReference type="EMBL" id="CAH2319935.1"/>
    </source>
</evidence>
<keyword evidence="3" id="KW-1185">Reference proteome</keyword>
<feature type="compositionally biased region" description="Basic and acidic residues" evidence="1">
    <location>
        <begin position="109"/>
        <end position="119"/>
    </location>
</feature>
<dbReference type="EMBL" id="OW240921">
    <property type="protein sequence ID" value="CAH2319935.1"/>
    <property type="molecule type" value="Genomic_DNA"/>
</dbReference>
<feature type="region of interest" description="Disordered" evidence="1">
    <location>
        <begin position="85"/>
        <end position="139"/>
    </location>
</feature>
<sequence length="139" mass="15413">MYQGLAPTLIYLTLPRHVSLSLHEDAVSKCDPPSSAVGPLTFMRTVPLLVRTPLTRYRRLNFMHTNSTSVDFTHVYCRQNSIRMGASSQTQQEQKSVHENAAASMCGHTEGRTSRESKGARAPTQSLLKLQDVETGVKP</sequence>
<proteinExistence type="predicted"/>
<accession>A0AAD1T749</accession>
<gene>
    <name evidence="2" type="ORF">PECUL_23A025848</name>
</gene>
<name>A0AAD1T749_PELCU</name>
<protein>
    <submittedName>
        <fullName evidence="2">Uncharacterized protein</fullName>
    </submittedName>
</protein>